<reference evidence="1" key="1">
    <citation type="submission" date="2019-08" db="EMBL/GenBank/DDBJ databases">
        <authorList>
            <person name="Kucharzyk K."/>
            <person name="Murdoch R.W."/>
            <person name="Higgins S."/>
            <person name="Loffler F."/>
        </authorList>
    </citation>
    <scope>NUCLEOTIDE SEQUENCE</scope>
</reference>
<accession>A0A645FU61</accession>
<sequence length="127" mass="14080">MLIDRARADNAAAGRGELHLVEPSQQRAEQIVGRAHAADRLAERFGVRKRARVDAHAIPVRIIDGNAQLLQDFLEALDVLNVRQVLEYAGFTRENCGRYDGDRGVFRAADGHGSFEPLTAFDLVPFL</sequence>
<comment type="caution">
    <text evidence="1">The sequence shown here is derived from an EMBL/GenBank/DDBJ whole genome shotgun (WGS) entry which is preliminary data.</text>
</comment>
<protein>
    <submittedName>
        <fullName evidence="1">Uncharacterized protein</fullName>
    </submittedName>
</protein>
<dbReference type="EMBL" id="VSSQ01065270">
    <property type="protein sequence ID" value="MPN18021.1"/>
    <property type="molecule type" value="Genomic_DNA"/>
</dbReference>
<proteinExistence type="predicted"/>
<organism evidence="1">
    <name type="scientific">bioreactor metagenome</name>
    <dbReference type="NCBI Taxonomy" id="1076179"/>
    <lineage>
        <taxon>unclassified sequences</taxon>
        <taxon>metagenomes</taxon>
        <taxon>ecological metagenomes</taxon>
    </lineage>
</organism>
<gene>
    <name evidence="1" type="ORF">SDC9_165379</name>
</gene>
<evidence type="ECO:0000313" key="1">
    <source>
        <dbReference type="EMBL" id="MPN18021.1"/>
    </source>
</evidence>
<dbReference type="AlphaFoldDB" id="A0A645FU61"/>
<name>A0A645FU61_9ZZZZ</name>